<dbReference type="PANTHER" id="PTHR43612:SF3">
    <property type="entry name" value="TRIFUNCTIONAL ENZYME SUBUNIT ALPHA, MITOCHONDRIAL"/>
    <property type="match status" value="1"/>
</dbReference>
<dbReference type="SUPFAM" id="SSF52096">
    <property type="entry name" value="ClpP/crotonase"/>
    <property type="match status" value="1"/>
</dbReference>
<evidence type="ECO:0000256" key="6">
    <source>
        <dbReference type="ARBA" id="ARBA00023027"/>
    </source>
</evidence>
<dbReference type="GO" id="GO:0004300">
    <property type="term" value="F:enoyl-CoA hydratase activity"/>
    <property type="evidence" value="ECO:0007669"/>
    <property type="project" value="TreeGrafter"/>
</dbReference>
<keyword evidence="4" id="KW-0442">Lipid degradation</keyword>
<evidence type="ECO:0000256" key="8">
    <source>
        <dbReference type="ARBA" id="ARBA00023239"/>
    </source>
</evidence>
<proteinExistence type="inferred from homology"/>
<dbReference type="InterPro" id="IPR006176">
    <property type="entry name" value="3-OHacyl-CoA_DH_NAD-bd"/>
</dbReference>
<dbReference type="Gene3D" id="1.10.1040.50">
    <property type="match status" value="1"/>
</dbReference>
<dbReference type="InterPro" id="IPR001753">
    <property type="entry name" value="Enoyl-CoA_hydra/iso"/>
</dbReference>
<dbReference type="RefSeq" id="WP_101718609.1">
    <property type="nucleotide sequence ID" value="NZ_PJRS01000023.1"/>
</dbReference>
<dbReference type="EMBL" id="PJRS01000023">
    <property type="protein sequence ID" value="PLR24377.1"/>
    <property type="molecule type" value="Genomic_DNA"/>
</dbReference>
<gene>
    <name evidence="13" type="ORF">SGCZBJ_13985</name>
</gene>
<dbReference type="UniPathway" id="UPA00659"/>
<dbReference type="CDD" id="cd06558">
    <property type="entry name" value="crotonase-like"/>
    <property type="match status" value="1"/>
</dbReference>
<keyword evidence="7" id="KW-0443">Lipid metabolism</keyword>
<dbReference type="Gene3D" id="3.90.226.10">
    <property type="entry name" value="2-enoyl-CoA Hydratase, Chain A, domain 1"/>
    <property type="match status" value="1"/>
</dbReference>
<evidence type="ECO:0000256" key="2">
    <source>
        <dbReference type="ARBA" id="ARBA00007005"/>
    </source>
</evidence>
<keyword evidence="14" id="KW-1185">Reference proteome</keyword>
<evidence type="ECO:0000313" key="14">
    <source>
        <dbReference type="Proteomes" id="UP000234479"/>
    </source>
</evidence>
<dbReference type="OrthoDB" id="9771883at2"/>
<protein>
    <submittedName>
        <fullName evidence="13">3-hydroxyacyl-CoA dehydrogenase</fullName>
    </submittedName>
</protein>
<evidence type="ECO:0000313" key="13">
    <source>
        <dbReference type="EMBL" id="PLR24377.1"/>
    </source>
</evidence>
<dbReference type="SUPFAM" id="SSF51735">
    <property type="entry name" value="NAD(P)-binding Rossmann-fold domains"/>
    <property type="match status" value="1"/>
</dbReference>
<dbReference type="PANTHER" id="PTHR43612">
    <property type="entry name" value="TRIFUNCTIONAL ENZYME SUBUNIT ALPHA"/>
    <property type="match status" value="1"/>
</dbReference>
<comment type="similarity">
    <text evidence="2">In the central section; belongs to the 3-hydroxyacyl-CoA dehydrogenase family.</text>
</comment>
<dbReference type="Pfam" id="PF00725">
    <property type="entry name" value="3HCDH"/>
    <property type="match status" value="2"/>
</dbReference>
<evidence type="ECO:0000256" key="4">
    <source>
        <dbReference type="ARBA" id="ARBA00022963"/>
    </source>
</evidence>
<name>A0A2N5DEA2_9CAUL</name>
<accession>A0A2N5DEA2</accession>
<evidence type="ECO:0000256" key="1">
    <source>
        <dbReference type="ARBA" id="ARBA00005005"/>
    </source>
</evidence>
<comment type="pathway">
    <text evidence="1">Lipid metabolism; fatty acid beta-oxidation.</text>
</comment>
<feature type="domain" description="3-hydroxyacyl-CoA dehydrogenase C-terminal" evidence="11">
    <location>
        <begin position="635"/>
        <end position="718"/>
    </location>
</feature>
<keyword evidence="3" id="KW-0276">Fatty acid metabolism</keyword>
<comment type="caution">
    <text evidence="13">The sequence shown here is derived from an EMBL/GenBank/DDBJ whole genome shotgun (WGS) entry which is preliminary data.</text>
</comment>
<evidence type="ECO:0000256" key="3">
    <source>
        <dbReference type="ARBA" id="ARBA00022832"/>
    </source>
</evidence>
<feature type="domain" description="3-hydroxyacyl-CoA dehydrogenase NAD binding" evidence="12">
    <location>
        <begin position="324"/>
        <end position="502"/>
    </location>
</feature>
<dbReference type="InterPro" id="IPR006108">
    <property type="entry name" value="3HC_DH_C"/>
</dbReference>
<dbReference type="InterPro" id="IPR050136">
    <property type="entry name" value="FA_oxidation_alpha_subunit"/>
</dbReference>
<evidence type="ECO:0000256" key="10">
    <source>
        <dbReference type="ARBA" id="ARBA00049556"/>
    </source>
</evidence>
<sequence length="732" mass="77833">MENFKIEVDGDGIALVTFDVPGRTMNTLTASVIKEVGELVERIKTDAEIKGVVITSGKTTGFCAGADLGELGGSGGLGGASKGQEGLQAAFDAGFALNKAFRELETSGKPVAAAINGLALGGGLEFVLAAHYRVVADLPKLQLGLPEAKVGLLPGGGGTQRLTRLMGVMAAAPYLLEGKSMKPAEALGLKVVHEVVPAGQEVEAAKTWIKTKGDPVAPWDKKDFKIPGGGPYTPTGAQVFIMGNAMLRKNTYGNYPAQQNIMKAVYEGLQVPFDAAIRIETRYFIKTLMTPQAKGMIRTLFLSLQELGKGAGRPDGVPHYDVKKVAVLGAGMMGAGIAYVQAMAGIETVLIDQSQEAADKGKGYAEGLVKKAVSRGKLTQEKGEAILALIHPTADYANVKGSDLVVEAVFENREVKAAVTKLAEAQLADTAVFGSNTSTLPITGLAEASIRPESFIGIHFFSPVDKMGLVEIILGEKTDQATIAKSIDYVLKIKKTPIVVNDSRGFYTSRCFGTFVQEGMELLSDGIAPAIIDNVGRATGMPRGPLEMHDDVALDLSHKIAVQTKKDLGDKYEERPFTAIIAKMVEDLGRYGRKNGKGFYDYPENGPKTLWPGLSDLVEVTVKDADKALIEQIRTRLLYRQAVEAARCFEEGVITDPREADVGAILGWGFAPWTGGPISLIDGVGVATFVETLDQLAAAYGARFTPPALLREMAAKGETFYGRFGVKEKAAA</sequence>
<dbReference type="Pfam" id="PF02737">
    <property type="entry name" value="3HCDH_N"/>
    <property type="match status" value="1"/>
</dbReference>
<dbReference type="GO" id="GO:0070403">
    <property type="term" value="F:NAD+ binding"/>
    <property type="evidence" value="ECO:0007669"/>
    <property type="project" value="InterPro"/>
</dbReference>
<dbReference type="GO" id="GO:0016509">
    <property type="term" value="F:long-chain (3S)-3-hydroxyacyl-CoA dehydrogenase (NAD+) activity"/>
    <property type="evidence" value="ECO:0007669"/>
    <property type="project" value="TreeGrafter"/>
</dbReference>
<dbReference type="Pfam" id="PF00378">
    <property type="entry name" value="ECH_1"/>
    <property type="match status" value="1"/>
</dbReference>
<keyword evidence="5" id="KW-0560">Oxidoreductase</keyword>
<dbReference type="InterPro" id="IPR029045">
    <property type="entry name" value="ClpP/crotonase-like_dom_sf"/>
</dbReference>
<evidence type="ECO:0000256" key="5">
    <source>
        <dbReference type="ARBA" id="ARBA00023002"/>
    </source>
</evidence>
<dbReference type="InterPro" id="IPR036291">
    <property type="entry name" value="NAD(P)-bd_dom_sf"/>
</dbReference>
<dbReference type="Proteomes" id="UP000234479">
    <property type="component" value="Unassembled WGS sequence"/>
</dbReference>
<dbReference type="SUPFAM" id="SSF48179">
    <property type="entry name" value="6-phosphogluconate dehydrogenase C-terminal domain-like"/>
    <property type="match status" value="2"/>
</dbReference>
<keyword evidence="6" id="KW-0520">NAD</keyword>
<dbReference type="FunFam" id="3.40.50.720:FF:000009">
    <property type="entry name" value="Fatty oxidation complex, alpha subunit"/>
    <property type="match status" value="1"/>
</dbReference>
<comment type="catalytic activity">
    <reaction evidence="10">
        <text>a (3S)-3-hydroxyacyl-CoA + NAD(+) = a 3-oxoacyl-CoA + NADH + H(+)</text>
        <dbReference type="Rhea" id="RHEA:22432"/>
        <dbReference type="ChEBI" id="CHEBI:15378"/>
        <dbReference type="ChEBI" id="CHEBI:57318"/>
        <dbReference type="ChEBI" id="CHEBI:57540"/>
        <dbReference type="ChEBI" id="CHEBI:57945"/>
        <dbReference type="ChEBI" id="CHEBI:90726"/>
        <dbReference type="EC" id="1.1.1.35"/>
    </reaction>
</comment>
<reference evidence="13 14" key="1">
    <citation type="submission" date="2017-12" db="EMBL/GenBank/DDBJ databases">
        <title>The genome sequence of Caulobacter sp. 410.</title>
        <authorList>
            <person name="Gao J."/>
            <person name="Mao X."/>
            <person name="Sun J."/>
        </authorList>
    </citation>
    <scope>NUCLEOTIDE SEQUENCE [LARGE SCALE GENOMIC DNA]</scope>
    <source>
        <strain evidence="13 14">410</strain>
    </source>
</reference>
<keyword evidence="9" id="KW-0511">Multifunctional enzyme</keyword>
<dbReference type="GO" id="GO:0006635">
    <property type="term" value="P:fatty acid beta-oxidation"/>
    <property type="evidence" value="ECO:0007669"/>
    <property type="project" value="UniProtKB-UniPathway"/>
</dbReference>
<feature type="domain" description="3-hydroxyacyl-CoA dehydrogenase C-terminal" evidence="11">
    <location>
        <begin position="505"/>
        <end position="602"/>
    </location>
</feature>
<dbReference type="InterPro" id="IPR008927">
    <property type="entry name" value="6-PGluconate_DH-like_C_sf"/>
</dbReference>
<evidence type="ECO:0000259" key="12">
    <source>
        <dbReference type="Pfam" id="PF02737"/>
    </source>
</evidence>
<organism evidence="13 14">
    <name type="scientific">Caulobacter zeae</name>
    <dbReference type="NCBI Taxonomy" id="2055137"/>
    <lineage>
        <taxon>Bacteria</taxon>
        <taxon>Pseudomonadati</taxon>
        <taxon>Pseudomonadota</taxon>
        <taxon>Alphaproteobacteria</taxon>
        <taxon>Caulobacterales</taxon>
        <taxon>Caulobacteraceae</taxon>
        <taxon>Caulobacter</taxon>
    </lineage>
</organism>
<evidence type="ECO:0000256" key="9">
    <source>
        <dbReference type="ARBA" id="ARBA00023268"/>
    </source>
</evidence>
<evidence type="ECO:0000259" key="11">
    <source>
        <dbReference type="Pfam" id="PF00725"/>
    </source>
</evidence>
<keyword evidence="8" id="KW-0456">Lyase</keyword>
<dbReference type="AlphaFoldDB" id="A0A2N5DEA2"/>
<dbReference type="Gene3D" id="3.40.50.720">
    <property type="entry name" value="NAD(P)-binding Rossmann-like Domain"/>
    <property type="match status" value="1"/>
</dbReference>
<evidence type="ECO:0000256" key="7">
    <source>
        <dbReference type="ARBA" id="ARBA00023098"/>
    </source>
</evidence>